<dbReference type="GO" id="GO:0005126">
    <property type="term" value="F:cytokine receptor binding"/>
    <property type="evidence" value="ECO:0007669"/>
    <property type="project" value="InterPro"/>
</dbReference>
<dbReference type="PANTHER" id="PTHR11691">
    <property type="entry name" value="TYPE I INTERFERON"/>
    <property type="match status" value="1"/>
</dbReference>
<evidence type="ECO:0000256" key="3">
    <source>
        <dbReference type="ARBA" id="ARBA00022514"/>
    </source>
</evidence>
<evidence type="ECO:0000256" key="4">
    <source>
        <dbReference type="ARBA" id="ARBA00022525"/>
    </source>
</evidence>
<keyword evidence="6" id="KW-0051">Antiviral defense</keyword>
<organism evidence="9 10">
    <name type="scientific">Paramormyrops kingsleyae</name>
    <dbReference type="NCBI Taxonomy" id="1676925"/>
    <lineage>
        <taxon>Eukaryota</taxon>
        <taxon>Metazoa</taxon>
        <taxon>Chordata</taxon>
        <taxon>Craniata</taxon>
        <taxon>Vertebrata</taxon>
        <taxon>Euteleostomi</taxon>
        <taxon>Actinopterygii</taxon>
        <taxon>Neopterygii</taxon>
        <taxon>Teleostei</taxon>
        <taxon>Osteoglossocephala</taxon>
        <taxon>Osteoglossomorpha</taxon>
        <taxon>Osteoglossiformes</taxon>
        <taxon>Mormyridae</taxon>
        <taxon>Paramormyrops</taxon>
    </lineage>
</organism>
<dbReference type="SUPFAM" id="SSF47266">
    <property type="entry name" value="4-helical cytokines"/>
    <property type="match status" value="1"/>
</dbReference>
<keyword evidence="3" id="KW-0202">Cytokine</keyword>
<sequence>MMGQASLQSVCFGCGWIQHRFRTVNSESLSLLKRMGGDYTTDTVPVRFPSKAYKLVLHSEKTDGKIAFLSDTINKIRDLFGENMDTVTWNKTALEHFKDVLHRQSHELHKCVSSNSKHEWKLERHFRMLHETVLKEMVREIILLYTGWGVPVTIYIALM</sequence>
<dbReference type="GO" id="GO:0005125">
    <property type="term" value="F:cytokine activity"/>
    <property type="evidence" value="ECO:0007669"/>
    <property type="project" value="UniProtKB-KW"/>
</dbReference>
<keyword evidence="8" id="KW-0812">Transmembrane</keyword>
<evidence type="ECO:0000256" key="1">
    <source>
        <dbReference type="ARBA" id="ARBA00004613"/>
    </source>
</evidence>
<dbReference type="AlphaFoldDB" id="A0A3B3TFE5"/>
<feature type="transmembrane region" description="Helical" evidence="8">
    <location>
        <begin position="137"/>
        <end position="158"/>
    </location>
</feature>
<dbReference type="GO" id="GO:0005615">
    <property type="term" value="C:extracellular space"/>
    <property type="evidence" value="ECO:0007669"/>
    <property type="project" value="UniProtKB-KW"/>
</dbReference>
<keyword evidence="8" id="KW-0472">Membrane</keyword>
<evidence type="ECO:0000256" key="8">
    <source>
        <dbReference type="SAM" id="Phobius"/>
    </source>
</evidence>
<evidence type="ECO:0000256" key="5">
    <source>
        <dbReference type="ARBA" id="ARBA00022729"/>
    </source>
</evidence>
<reference evidence="9" key="1">
    <citation type="submission" date="2025-08" db="UniProtKB">
        <authorList>
            <consortium name="Ensembl"/>
        </authorList>
    </citation>
    <scope>IDENTIFICATION</scope>
</reference>
<evidence type="ECO:0000313" key="9">
    <source>
        <dbReference type="Ensembl" id="ENSPKIP00000041021.1"/>
    </source>
</evidence>
<dbReference type="InterPro" id="IPR000471">
    <property type="entry name" value="Interferon_alpha/beta/delta"/>
</dbReference>
<keyword evidence="8" id="KW-1133">Transmembrane helix</keyword>
<keyword evidence="4" id="KW-0964">Secreted</keyword>
<evidence type="ECO:0000313" key="10">
    <source>
        <dbReference type="Proteomes" id="UP000261540"/>
    </source>
</evidence>
<evidence type="ECO:0000256" key="2">
    <source>
        <dbReference type="ARBA" id="ARBA00011033"/>
    </source>
</evidence>
<dbReference type="Pfam" id="PF00143">
    <property type="entry name" value="Interferon"/>
    <property type="match status" value="1"/>
</dbReference>
<dbReference type="Proteomes" id="UP000261540">
    <property type="component" value="Unplaced"/>
</dbReference>
<evidence type="ECO:0000256" key="6">
    <source>
        <dbReference type="ARBA" id="ARBA00023118"/>
    </source>
</evidence>
<proteinExistence type="inferred from homology"/>
<evidence type="ECO:0000256" key="7">
    <source>
        <dbReference type="ARBA" id="ARBA00023157"/>
    </source>
</evidence>
<comment type="similarity">
    <text evidence="2">Belongs to the alpha/beta interferon family.</text>
</comment>
<keyword evidence="7" id="KW-1015">Disulfide bond</keyword>
<keyword evidence="5" id="KW-0732">Signal</keyword>
<dbReference type="PANTHER" id="PTHR11691:SF73">
    <property type="entry name" value="INTERFERON BETA"/>
    <property type="match status" value="1"/>
</dbReference>
<dbReference type="InterPro" id="IPR009079">
    <property type="entry name" value="4_helix_cytokine-like_core"/>
</dbReference>
<dbReference type="GeneTree" id="ENSGT00510000050089"/>
<dbReference type="GO" id="GO:0006955">
    <property type="term" value="P:immune response"/>
    <property type="evidence" value="ECO:0007669"/>
    <property type="project" value="UniProtKB-ARBA"/>
</dbReference>
<keyword evidence="10" id="KW-1185">Reference proteome</keyword>
<name>A0A3B3TFE5_9TELE</name>
<dbReference type="Gene3D" id="1.20.1250.10">
    <property type="match status" value="1"/>
</dbReference>
<protein>
    <submittedName>
        <fullName evidence="9">Uncharacterized protein</fullName>
    </submittedName>
</protein>
<dbReference type="Ensembl" id="ENSPKIT00000022051.1">
    <property type="protein sequence ID" value="ENSPKIP00000041021.1"/>
    <property type="gene ID" value="ENSPKIG00000017748.1"/>
</dbReference>
<reference evidence="9" key="2">
    <citation type="submission" date="2025-09" db="UniProtKB">
        <authorList>
            <consortium name="Ensembl"/>
        </authorList>
    </citation>
    <scope>IDENTIFICATION</scope>
</reference>
<dbReference type="GO" id="GO:0051607">
    <property type="term" value="P:defense response to virus"/>
    <property type="evidence" value="ECO:0007669"/>
    <property type="project" value="UniProtKB-KW"/>
</dbReference>
<accession>A0A3B3TFE5</accession>
<comment type="subcellular location">
    <subcellularLocation>
        <location evidence="1">Secreted</location>
    </subcellularLocation>
</comment>